<reference evidence="1 2" key="1">
    <citation type="submission" date="2019-07" db="EMBL/GenBank/DDBJ databases">
        <authorList>
            <person name="Hibberd C M."/>
            <person name="Gehrig L. J."/>
            <person name="Chang H.-W."/>
            <person name="Venkatesh S."/>
        </authorList>
    </citation>
    <scope>NUCLEOTIDE SEQUENCE [LARGE SCALE GENOMIC DNA]</scope>
    <source>
        <strain evidence="1">Dorea_formicigenerans_SSTS_Bg7063</strain>
    </source>
</reference>
<organism evidence="1 2">
    <name type="scientific">Dorea formicigenerans</name>
    <dbReference type="NCBI Taxonomy" id="39486"/>
    <lineage>
        <taxon>Bacteria</taxon>
        <taxon>Bacillati</taxon>
        <taxon>Bacillota</taxon>
        <taxon>Clostridia</taxon>
        <taxon>Lachnospirales</taxon>
        <taxon>Lachnospiraceae</taxon>
        <taxon>Dorea</taxon>
    </lineage>
</organism>
<proteinExistence type="predicted"/>
<dbReference type="EMBL" id="CABHNI010000020">
    <property type="protein sequence ID" value="VUX03062.1"/>
    <property type="molecule type" value="Genomic_DNA"/>
</dbReference>
<gene>
    <name evidence="1" type="ORF">DFSSTS7063_01140</name>
</gene>
<evidence type="ECO:0000313" key="1">
    <source>
        <dbReference type="EMBL" id="VUX03062.1"/>
    </source>
</evidence>
<evidence type="ECO:0000313" key="2">
    <source>
        <dbReference type="Proteomes" id="UP000358366"/>
    </source>
</evidence>
<name>A0A564T7K5_9FIRM</name>
<dbReference type="AlphaFoldDB" id="A0A564T7K5"/>
<sequence>MTDRDYAIKSMKEITFQMASHAQDYLEVTIKRHYTDIKELMTSYQKLILENQIVLEELDMECQEKINEEAGTWVFRVLLL</sequence>
<protein>
    <submittedName>
        <fullName evidence="1">Uncharacterized protein</fullName>
    </submittedName>
</protein>
<accession>A0A564T7K5</accession>
<dbReference type="Proteomes" id="UP000358366">
    <property type="component" value="Unassembled WGS sequence"/>
</dbReference>
<dbReference type="RefSeq" id="WP_243131079.1">
    <property type="nucleotide sequence ID" value="NZ_CABHNI010000020.1"/>
</dbReference>